<evidence type="ECO:0000256" key="2">
    <source>
        <dbReference type="HAMAP-Rule" id="MF_00457"/>
    </source>
</evidence>
<dbReference type="NCBIfam" id="NF001911">
    <property type="entry name" value="PRK00685.1"/>
    <property type="match status" value="1"/>
</dbReference>
<evidence type="ECO:0000256" key="1">
    <source>
        <dbReference type="ARBA" id="ARBA00022801"/>
    </source>
</evidence>
<dbReference type="HOGENOM" id="CLU_070010_4_0_2"/>
<dbReference type="InterPro" id="IPR050114">
    <property type="entry name" value="UPF0173_UPF0282_UlaG_hydrolase"/>
</dbReference>
<dbReference type="PANTHER" id="PTHR43546:SF3">
    <property type="entry name" value="UPF0173 METAL-DEPENDENT HYDROLASE MJ1163"/>
    <property type="match status" value="1"/>
</dbReference>
<organism evidence="4 5">
    <name type="scientific">Metallosphaera yellowstonensis MK1</name>
    <dbReference type="NCBI Taxonomy" id="671065"/>
    <lineage>
        <taxon>Archaea</taxon>
        <taxon>Thermoproteota</taxon>
        <taxon>Thermoprotei</taxon>
        <taxon>Sulfolobales</taxon>
        <taxon>Sulfolobaceae</taxon>
        <taxon>Metallosphaera</taxon>
    </lineage>
</organism>
<proteinExistence type="inferred from homology"/>
<accession>H2C8U4</accession>
<sequence length="226" mass="25259">MAHLRWFGHAAVELGLSGRRVVIDPLIKENPLSPVKLSYFSGVDVIGVTHDHYDHLGDAVEIMKHNDKSVLFATYDLEEYLVSEHKLDWNRVIPANVGGYVEYSGLRLALTKAVHSSKHSDPTGIVVNGDDITVYHAGDTGLFEDMRLIGEIFRPDYVLLPIGGRFTMDPKQAVMAVEMLRPRKGAIPIHFNTWDMIKVDPQDFAKGVKEKGYTPIILQPGQSIEL</sequence>
<keyword evidence="5" id="KW-1185">Reference proteome</keyword>
<dbReference type="SMART" id="SM00849">
    <property type="entry name" value="Lactamase_B"/>
    <property type="match status" value="1"/>
</dbReference>
<feature type="domain" description="Metallo-beta-lactamase" evidence="3">
    <location>
        <begin position="8"/>
        <end position="190"/>
    </location>
</feature>
<name>H2C8U4_9CREN</name>
<dbReference type="Proteomes" id="UP000003980">
    <property type="component" value="Unassembled WGS sequence"/>
</dbReference>
<dbReference type="GO" id="GO:0016787">
    <property type="term" value="F:hydrolase activity"/>
    <property type="evidence" value="ECO:0007669"/>
    <property type="project" value="UniProtKB-UniRule"/>
</dbReference>
<dbReference type="Pfam" id="PF12706">
    <property type="entry name" value="Lactamase_B_2"/>
    <property type="match status" value="1"/>
</dbReference>
<evidence type="ECO:0000313" key="5">
    <source>
        <dbReference type="Proteomes" id="UP000003980"/>
    </source>
</evidence>
<dbReference type="InterPro" id="IPR036866">
    <property type="entry name" value="RibonucZ/Hydroxyglut_hydro"/>
</dbReference>
<dbReference type="Gene3D" id="3.60.15.10">
    <property type="entry name" value="Ribonuclease Z/Hydroxyacylglutathione hydrolase-like"/>
    <property type="match status" value="1"/>
</dbReference>
<dbReference type="AlphaFoldDB" id="H2C8U4"/>
<reference evidence="4 5" key="1">
    <citation type="submission" date="2012-01" db="EMBL/GenBank/DDBJ databases">
        <title>Improved High-Quality Draft sequence of Metallosphaera yellowstonensis MK1.</title>
        <authorList>
            <consortium name="US DOE Joint Genome Institute"/>
            <person name="Lucas S."/>
            <person name="Han J."/>
            <person name="Cheng J.-F."/>
            <person name="Goodwin L."/>
            <person name="Pitluck S."/>
            <person name="Peters L."/>
            <person name="Teshima H."/>
            <person name="Detter J.C."/>
            <person name="Han C."/>
            <person name="Tapia R."/>
            <person name="Land M."/>
            <person name="Hauser L."/>
            <person name="Kyrpides N."/>
            <person name="Kozubal M."/>
            <person name="Macur R.E."/>
            <person name="Jay Z."/>
            <person name="Inskeep W."/>
            <person name="Woyke T."/>
        </authorList>
    </citation>
    <scope>NUCLEOTIDE SEQUENCE [LARGE SCALE GENOMIC DNA]</scope>
    <source>
        <strain evidence="4 5">MK1</strain>
    </source>
</reference>
<dbReference type="InterPro" id="IPR022877">
    <property type="entry name" value="UPF0173"/>
</dbReference>
<dbReference type="SUPFAM" id="SSF56281">
    <property type="entry name" value="Metallo-hydrolase/oxidoreductase"/>
    <property type="match status" value="1"/>
</dbReference>
<dbReference type="OrthoDB" id="28313at2157"/>
<evidence type="ECO:0000259" key="3">
    <source>
        <dbReference type="SMART" id="SM00849"/>
    </source>
</evidence>
<comment type="similarity">
    <text evidence="2">Belongs to the UPF0173 family.</text>
</comment>
<dbReference type="PANTHER" id="PTHR43546">
    <property type="entry name" value="UPF0173 METAL-DEPENDENT HYDROLASE MJ1163-RELATED"/>
    <property type="match status" value="1"/>
</dbReference>
<dbReference type="InterPro" id="IPR001279">
    <property type="entry name" value="Metallo-B-lactamas"/>
</dbReference>
<protein>
    <recommendedName>
        <fullName evidence="2">UPF0173 metal-dependent hydrolase MetMK1DRAFT_00030130</fullName>
    </recommendedName>
</protein>
<dbReference type="RefSeq" id="WP_009075132.1">
    <property type="nucleotide sequence ID" value="NZ_JH597770.1"/>
</dbReference>
<dbReference type="STRING" id="671065.MetMK1DRAFT_00030130"/>
<dbReference type="HAMAP" id="MF_00457">
    <property type="entry name" value="UPF0173"/>
    <property type="match status" value="1"/>
</dbReference>
<evidence type="ECO:0000313" key="4">
    <source>
        <dbReference type="EMBL" id="EHP68570.1"/>
    </source>
</evidence>
<keyword evidence="1 2" id="KW-0378">Hydrolase</keyword>
<gene>
    <name evidence="4" type="ORF">MetMK1DRAFT_00030130</name>
</gene>
<dbReference type="EMBL" id="JH597770">
    <property type="protein sequence ID" value="EHP68570.1"/>
    <property type="molecule type" value="Genomic_DNA"/>
</dbReference>
<dbReference type="eggNOG" id="arCOG00497">
    <property type="taxonomic scope" value="Archaea"/>
</dbReference>